<dbReference type="InterPro" id="IPR027417">
    <property type="entry name" value="P-loop_NTPase"/>
</dbReference>
<dbReference type="Gene3D" id="3.40.50.300">
    <property type="entry name" value="P-loop containing nucleotide triphosphate hydrolases"/>
    <property type="match status" value="2"/>
</dbReference>
<dbReference type="Pfam" id="PF06470">
    <property type="entry name" value="SMC_hinge"/>
    <property type="match status" value="1"/>
</dbReference>
<dbReference type="Gene3D" id="1.20.1060.20">
    <property type="match status" value="1"/>
</dbReference>
<evidence type="ECO:0000259" key="7">
    <source>
        <dbReference type="SMART" id="SM00968"/>
    </source>
</evidence>
<keyword evidence="1 6" id="KW-0963">Cytoplasm</keyword>
<dbReference type="PANTHER" id="PTHR43977">
    <property type="entry name" value="STRUCTURAL MAINTENANCE OF CHROMOSOMES PROTEIN 3"/>
    <property type="match status" value="1"/>
</dbReference>
<feature type="domain" description="SMC hinge" evidence="7">
    <location>
        <begin position="520"/>
        <end position="630"/>
    </location>
</feature>
<comment type="caution">
    <text evidence="8">The sequence shown here is derived from an EMBL/GenBank/DDBJ whole genome shotgun (WGS) entry which is preliminary data.</text>
</comment>
<keyword evidence="4 6" id="KW-0175">Coiled coil</keyword>
<dbReference type="RefSeq" id="WP_237871452.1">
    <property type="nucleotide sequence ID" value="NZ_JAKLTR010000006.1"/>
</dbReference>
<reference evidence="8" key="1">
    <citation type="submission" date="2022-01" db="EMBL/GenBank/DDBJ databases">
        <authorList>
            <person name="Jo J.-H."/>
            <person name="Im W.-T."/>
        </authorList>
    </citation>
    <scope>NUCLEOTIDE SEQUENCE</scope>
    <source>
        <strain evidence="8">NA20</strain>
    </source>
</reference>
<keyword evidence="5 6" id="KW-0238">DNA-binding</keyword>
<dbReference type="SUPFAM" id="SSF75553">
    <property type="entry name" value="Smc hinge domain"/>
    <property type="match status" value="1"/>
</dbReference>
<evidence type="ECO:0000256" key="1">
    <source>
        <dbReference type="ARBA" id="ARBA00022490"/>
    </source>
</evidence>
<protein>
    <recommendedName>
        <fullName evidence="6">Chromosome partition protein Smc</fullName>
    </recommendedName>
</protein>
<evidence type="ECO:0000256" key="2">
    <source>
        <dbReference type="ARBA" id="ARBA00022741"/>
    </source>
</evidence>
<name>A0ABS9KR06_9BACT</name>
<dbReference type="NCBIfam" id="TIGR02168">
    <property type="entry name" value="SMC_prok_B"/>
    <property type="match status" value="1"/>
</dbReference>
<dbReference type="InterPro" id="IPR003395">
    <property type="entry name" value="RecF/RecN/SMC_N"/>
</dbReference>
<dbReference type="Proteomes" id="UP001165367">
    <property type="component" value="Unassembled WGS sequence"/>
</dbReference>
<dbReference type="InterPro" id="IPR036277">
    <property type="entry name" value="SMC_hinge_sf"/>
</dbReference>
<evidence type="ECO:0000256" key="3">
    <source>
        <dbReference type="ARBA" id="ARBA00022840"/>
    </source>
</evidence>
<dbReference type="InterPro" id="IPR010935">
    <property type="entry name" value="SMC_hinge"/>
</dbReference>
<keyword evidence="3 6" id="KW-0067">ATP-binding</keyword>
<dbReference type="Gene3D" id="3.30.70.1620">
    <property type="match status" value="1"/>
</dbReference>
<gene>
    <name evidence="6 8" type="primary">smc</name>
    <name evidence="8" type="ORF">LZZ85_10630</name>
</gene>
<keyword evidence="2 6" id="KW-0547">Nucleotide-binding</keyword>
<dbReference type="InterPro" id="IPR011890">
    <property type="entry name" value="SMC_prok"/>
</dbReference>
<dbReference type="Pfam" id="PF02463">
    <property type="entry name" value="SMC_N"/>
    <property type="match status" value="1"/>
</dbReference>
<dbReference type="HAMAP" id="MF_01894">
    <property type="entry name" value="Smc_prok"/>
    <property type="match status" value="1"/>
</dbReference>
<proteinExistence type="inferred from homology"/>
<comment type="function">
    <text evidence="6">Required for chromosome condensation and partitioning.</text>
</comment>
<sequence>MRLKSLEIKGFKSFADKTVVNFDDNITGIVGPNGCGKSNIVDSIRWVIGEQKISHLRSENLDSLVFNGSKTRSASGLAEVSLTFENTKNLLPTEFSTVTITRKFYKSGESEYRLNDVQCRLKDIQNLFMDTGVSTDSYAIIELGMVDDLIKDKDNSRRRMLEQAAGISIYKTRKKEARQKLDATEQDLNRIEDLLFEINNQLKALESQARKAEKYHEIKKDYREISIELAKAALEGFNLTYKDLNEKHEIETDKRVRMEAEIATEEAALEQEKVGFIEKERALQSMQYAYNELVQQVRTRENEKNLAAQRLEYLRERETSLKQFLQKAEGQLKGIDESIGFTKLQLEEEVKGLDGLSENLQQLQNEAAVKRDVLDETRRTLDSLRQEYQQVQRSQFDAEKKVAVADTSVQNLQRAINQIEEERIQRESQRQQLDEERLQKEKELEIKKVDLDQLQQHQENTKEQILQTQGILDELRNELAEETRKLDAKKNEHDLLKSMIDSMEGYPDSVKFLHNNNNWNHTSPILSDILYVKEEYRTALENVLEPYLSYYVVNNLQEGLQAVRLLDENKKGKANFFLLDKINENTNVAASQKLEGGIHALSVIEVEDKYRKLAEHLLGNVFVAENESVVDNSNGFVIIEKSGKYVKGKYSLTGGSVGMIEGKKIGRAKNLEKLQDVIASQESIVEKLRSDIQTRHNEVIAYSEDLREAALRETEREIQQLTNQVFALQNKLENLQSMQGNSQNRLEDLTSQMQQTYDSVESVRRQLAEFNEELQQKTARLEEANESFRAAESGYNEATQQFNEFNLNVTKQQSKINALKQELEFKSNQLQDLHQQVDNNTTSLADTTANIDQSASTLKDVDEGLLELIRKREADQQVLNEADQAYYNIRNTLSEKESELRQKVKEKDQVEHLLAAIKDKLNELKLQLAGTKERLNVEFRIQLEDILDQARNTETPLEDLQEKADRMKKRLENLGEVNPTAIEAFTEMKKRYEFIVEQKNDLVTAKDSLLKTIEEVEATANQKFLETFNSVKEHFIRVFKTLFTEDDHCDLILENPDNLAETGIEVIARPKGKRPTSLTQLSGGERTLTATALLFAIYLIKPAPFCILDEVDAPLDDANVGKFTNMIRQFSDNSQFIIVTHNKTTMSTVDVIYGVTMQEPGVSKLVSVDFRNLNANAN</sequence>
<feature type="coiled-coil region" evidence="6">
    <location>
        <begin position="671"/>
        <end position="840"/>
    </location>
</feature>
<comment type="subunit">
    <text evidence="6">Homodimer.</text>
</comment>
<feature type="coiled-coil region" evidence="6">
    <location>
        <begin position="167"/>
        <end position="261"/>
    </location>
</feature>
<dbReference type="SMART" id="SM00968">
    <property type="entry name" value="SMC_hinge"/>
    <property type="match status" value="1"/>
</dbReference>
<feature type="coiled-coil region" evidence="6">
    <location>
        <begin position="893"/>
        <end position="977"/>
    </location>
</feature>
<dbReference type="InterPro" id="IPR024704">
    <property type="entry name" value="SMC"/>
</dbReference>
<evidence type="ECO:0000256" key="6">
    <source>
        <dbReference type="HAMAP-Rule" id="MF_01894"/>
    </source>
</evidence>
<keyword evidence="9" id="KW-1185">Reference proteome</keyword>
<dbReference type="EMBL" id="JAKLTR010000006">
    <property type="protein sequence ID" value="MCG2614740.1"/>
    <property type="molecule type" value="Genomic_DNA"/>
</dbReference>
<dbReference type="Gene3D" id="1.10.287.1490">
    <property type="match status" value="1"/>
</dbReference>
<comment type="domain">
    <text evidence="6">Contains large globular domains required for ATP hydrolysis at each terminus and a third globular domain forming a flexible hinge near the middle of the molecule. These domains are separated by coiled-coil structures.</text>
</comment>
<feature type="binding site" evidence="6">
    <location>
        <begin position="32"/>
        <end position="39"/>
    </location>
    <ligand>
        <name>ATP</name>
        <dbReference type="ChEBI" id="CHEBI:30616"/>
    </ligand>
</feature>
<accession>A0ABS9KR06</accession>
<feature type="coiled-coil region" evidence="6">
    <location>
        <begin position="343"/>
        <end position="499"/>
    </location>
</feature>
<dbReference type="PIRSF" id="PIRSF005719">
    <property type="entry name" value="SMC"/>
    <property type="match status" value="1"/>
</dbReference>
<evidence type="ECO:0000256" key="4">
    <source>
        <dbReference type="ARBA" id="ARBA00023054"/>
    </source>
</evidence>
<evidence type="ECO:0000313" key="8">
    <source>
        <dbReference type="EMBL" id="MCG2614740.1"/>
    </source>
</evidence>
<comment type="similarity">
    <text evidence="6">Belongs to the SMC family.</text>
</comment>
<comment type="subcellular location">
    <subcellularLocation>
        <location evidence="6">Cytoplasm</location>
    </subcellularLocation>
</comment>
<dbReference type="CDD" id="cd03278">
    <property type="entry name" value="ABC_SMC_barmotin"/>
    <property type="match status" value="1"/>
</dbReference>
<evidence type="ECO:0000256" key="5">
    <source>
        <dbReference type="ARBA" id="ARBA00023125"/>
    </source>
</evidence>
<dbReference type="SUPFAM" id="SSF52540">
    <property type="entry name" value="P-loop containing nucleoside triphosphate hydrolases"/>
    <property type="match status" value="2"/>
</dbReference>
<evidence type="ECO:0000313" key="9">
    <source>
        <dbReference type="Proteomes" id="UP001165367"/>
    </source>
</evidence>
<organism evidence="8 9">
    <name type="scientific">Terrimonas ginsenosidimutans</name>
    <dbReference type="NCBI Taxonomy" id="2908004"/>
    <lineage>
        <taxon>Bacteria</taxon>
        <taxon>Pseudomonadati</taxon>
        <taxon>Bacteroidota</taxon>
        <taxon>Chitinophagia</taxon>
        <taxon>Chitinophagales</taxon>
        <taxon>Chitinophagaceae</taxon>
        <taxon>Terrimonas</taxon>
    </lineage>
</organism>